<evidence type="ECO:0000256" key="3">
    <source>
        <dbReference type="ARBA" id="ARBA00038020"/>
    </source>
</evidence>
<dbReference type="AlphaFoldDB" id="A0A383WH40"/>
<protein>
    <recommendedName>
        <fullName evidence="5">CRAL-TRIO domain-containing protein</fullName>
    </recommendedName>
</protein>
<dbReference type="CDD" id="cd00170">
    <property type="entry name" value="SEC14"/>
    <property type="match status" value="1"/>
</dbReference>
<accession>A0A383WH40</accession>
<dbReference type="PROSITE" id="PS50191">
    <property type="entry name" value="CRAL_TRIO"/>
    <property type="match status" value="1"/>
</dbReference>
<dbReference type="GO" id="GO:0000139">
    <property type="term" value="C:Golgi membrane"/>
    <property type="evidence" value="ECO:0007669"/>
    <property type="project" value="UniProtKB-SubCell"/>
</dbReference>
<dbReference type="PANTHER" id="PTHR45657">
    <property type="entry name" value="CRAL-TRIO DOMAIN-CONTAINING PROTEIN YKL091C-RELATED"/>
    <property type="match status" value="1"/>
</dbReference>
<dbReference type="InterPro" id="IPR051026">
    <property type="entry name" value="PI/PC_transfer"/>
</dbReference>
<comment type="subcellular location">
    <subcellularLocation>
        <location evidence="1">Cell membrane</location>
        <topology evidence="1">Peripheral membrane protein</topology>
    </subcellularLocation>
    <subcellularLocation>
        <location evidence="2">Golgi apparatus membrane</location>
        <topology evidence="2">Peripheral membrane protein</topology>
    </subcellularLocation>
</comment>
<evidence type="ECO:0000256" key="2">
    <source>
        <dbReference type="ARBA" id="ARBA00004395"/>
    </source>
</evidence>
<dbReference type="EMBL" id="FNXT01000269">
    <property type="protein sequence ID" value="SZX62879.1"/>
    <property type="molecule type" value="Genomic_DNA"/>
</dbReference>
<comment type="similarity">
    <text evidence="3">Belongs to the SFH family.</text>
</comment>
<dbReference type="Proteomes" id="UP000256970">
    <property type="component" value="Unassembled WGS sequence"/>
</dbReference>
<organism evidence="7 8">
    <name type="scientific">Tetradesmus obliquus</name>
    <name type="common">Green alga</name>
    <name type="synonym">Acutodesmus obliquus</name>
    <dbReference type="NCBI Taxonomy" id="3088"/>
    <lineage>
        <taxon>Eukaryota</taxon>
        <taxon>Viridiplantae</taxon>
        <taxon>Chlorophyta</taxon>
        <taxon>core chlorophytes</taxon>
        <taxon>Chlorophyceae</taxon>
        <taxon>CS clade</taxon>
        <taxon>Sphaeropleales</taxon>
        <taxon>Scenedesmaceae</taxon>
        <taxon>Tetradesmus</taxon>
    </lineage>
</organism>
<sequence>MTKDEEGPLKFQGYMPYPPKEGIDDWGLNAVEQETHVEHFRGILVEHNAWRREDHDYYTLLRFLRARNYIYDKAVKMWLDTIEWRKEYDVDNILENFVFHEREQFLMAYPQGYHKTDKLGRPIYIQLLGKIDIGTLKQITTEERMIKFHIQEYERCGKVIMPICSKLQGRQIDQTFGIMDVKGVGMSHLSGEVKRLMSTLTKYDQDNYPEMLGRICIINAPFVFKAIWGLVKPLLNPRTLSKIQICQTNYQKDLLEWVAPENLPEWLGGTSKGTLLDDCGPWSDPEVLRRMEGSLPVACKALKRMATLSGTGEVVLQLEDGEGYHSPRSEASFVSISSSTAPSEPLLSHAGSGAWVPGSGPARSSLSAAEEAGVGDATPGEASSSVQQHGSMLTIAAINAHKQSSLLERLSSLEGLYGQQMQRLKGYMPANATARLQGRLAPPRTSGGGVLQRLEVLEEGMELLLRAQELSWQADEAKKRDRCCRGCVIC</sequence>
<keyword evidence="8" id="KW-1185">Reference proteome</keyword>
<feature type="region of interest" description="Disordered" evidence="4">
    <location>
        <begin position="344"/>
        <end position="388"/>
    </location>
</feature>
<evidence type="ECO:0000313" key="7">
    <source>
        <dbReference type="EMBL" id="SZX76552.1"/>
    </source>
</evidence>
<feature type="domain" description="CRAL-TRIO" evidence="5">
    <location>
        <begin position="101"/>
        <end position="275"/>
    </location>
</feature>
<dbReference type="InterPro" id="IPR036273">
    <property type="entry name" value="CRAL/TRIO_N_dom_sf"/>
</dbReference>
<dbReference type="SMART" id="SM01100">
    <property type="entry name" value="CRAL_TRIO_N"/>
    <property type="match status" value="1"/>
</dbReference>
<dbReference type="InterPro" id="IPR011074">
    <property type="entry name" value="CRAL/TRIO_N_dom"/>
</dbReference>
<evidence type="ECO:0000256" key="4">
    <source>
        <dbReference type="SAM" id="MobiDB-lite"/>
    </source>
</evidence>
<dbReference type="InterPro" id="IPR036865">
    <property type="entry name" value="CRAL-TRIO_dom_sf"/>
</dbReference>
<evidence type="ECO:0000313" key="6">
    <source>
        <dbReference type="EMBL" id="SZX62879.1"/>
    </source>
</evidence>
<dbReference type="EMBL" id="FNXT01001260">
    <property type="protein sequence ID" value="SZX76552.1"/>
    <property type="molecule type" value="Genomic_DNA"/>
</dbReference>
<dbReference type="Gene3D" id="1.10.8.20">
    <property type="entry name" value="N-terminal domain of phosphatidylinositol transfer protein sec14p"/>
    <property type="match status" value="1"/>
</dbReference>
<reference evidence="7 8" key="1">
    <citation type="submission" date="2016-10" db="EMBL/GenBank/DDBJ databases">
        <authorList>
            <person name="Cai Z."/>
        </authorList>
    </citation>
    <scope>NUCLEOTIDE SEQUENCE [LARGE SCALE GENOMIC DNA]</scope>
</reference>
<gene>
    <name evidence="7" type="ORF">BQ4739_LOCUS16933</name>
    <name evidence="6" type="ORF">BQ4739_LOCUS3456</name>
</gene>
<dbReference type="SUPFAM" id="SSF52087">
    <property type="entry name" value="CRAL/TRIO domain"/>
    <property type="match status" value="1"/>
</dbReference>
<dbReference type="GO" id="GO:0005886">
    <property type="term" value="C:plasma membrane"/>
    <property type="evidence" value="ECO:0007669"/>
    <property type="project" value="UniProtKB-SubCell"/>
</dbReference>
<dbReference type="Gene3D" id="3.40.525.10">
    <property type="entry name" value="CRAL-TRIO lipid binding domain"/>
    <property type="match status" value="1"/>
</dbReference>
<dbReference type="SMART" id="SM00516">
    <property type="entry name" value="SEC14"/>
    <property type="match status" value="1"/>
</dbReference>
<proteinExistence type="inferred from homology"/>
<dbReference type="SUPFAM" id="SSF46938">
    <property type="entry name" value="CRAL/TRIO N-terminal domain"/>
    <property type="match status" value="1"/>
</dbReference>
<dbReference type="PANTHER" id="PTHR45657:SF1">
    <property type="entry name" value="CRAL-TRIO DOMAIN-CONTAINING PROTEIN YKL091C-RELATED"/>
    <property type="match status" value="1"/>
</dbReference>
<name>A0A383WH40_TETOB</name>
<dbReference type="STRING" id="3088.A0A383WH40"/>
<dbReference type="Pfam" id="PF00650">
    <property type="entry name" value="CRAL_TRIO"/>
    <property type="match status" value="1"/>
</dbReference>
<evidence type="ECO:0000313" key="8">
    <source>
        <dbReference type="Proteomes" id="UP000256970"/>
    </source>
</evidence>
<dbReference type="Pfam" id="PF03765">
    <property type="entry name" value="CRAL_TRIO_N"/>
    <property type="match status" value="1"/>
</dbReference>
<dbReference type="InterPro" id="IPR001251">
    <property type="entry name" value="CRAL-TRIO_dom"/>
</dbReference>
<evidence type="ECO:0000256" key="1">
    <source>
        <dbReference type="ARBA" id="ARBA00004202"/>
    </source>
</evidence>
<evidence type="ECO:0000259" key="5">
    <source>
        <dbReference type="PROSITE" id="PS50191"/>
    </source>
</evidence>